<dbReference type="GO" id="GO:0032456">
    <property type="term" value="P:endocytic recycling"/>
    <property type="evidence" value="ECO:0000318"/>
    <property type="project" value="GO_Central"/>
</dbReference>
<dbReference type="PROSITE" id="PS50195">
    <property type="entry name" value="PX"/>
    <property type="match status" value="1"/>
</dbReference>
<dbReference type="PANTHER" id="PTHR12431:SF14">
    <property type="entry name" value="LD15323P"/>
    <property type="match status" value="1"/>
</dbReference>
<dbReference type="Proteomes" id="UP000001357">
    <property type="component" value="Unassembled WGS sequence"/>
</dbReference>
<dbReference type="InterPro" id="IPR028666">
    <property type="entry name" value="SNX17_FERM_N"/>
</dbReference>
<dbReference type="InterPro" id="IPR048767">
    <property type="entry name" value="SNX17-31_FERM_F2"/>
</dbReference>
<dbReference type="CDD" id="cd06885">
    <property type="entry name" value="PX_SNX17_31"/>
    <property type="match status" value="1"/>
</dbReference>
<evidence type="ECO:0000256" key="4">
    <source>
        <dbReference type="ARBA" id="ARBA00022927"/>
    </source>
</evidence>
<dbReference type="AlphaFoldDB" id="A9UU70"/>
<dbReference type="GO" id="GO:0030659">
    <property type="term" value="C:cytoplasmic vesicle membrane"/>
    <property type="evidence" value="ECO:0007669"/>
    <property type="project" value="UniProtKB-SubCell"/>
</dbReference>
<accession>A9UU70</accession>
<protein>
    <recommendedName>
        <fullName evidence="5">PX domain-containing protein</fullName>
    </recommendedName>
</protein>
<dbReference type="Pfam" id="PF21271">
    <property type="entry name" value="SNX17-31_F2_FERM"/>
    <property type="match status" value="1"/>
</dbReference>
<evidence type="ECO:0000313" key="7">
    <source>
        <dbReference type="Proteomes" id="UP000001357"/>
    </source>
</evidence>
<name>A9UU70_MONBE</name>
<dbReference type="RefSeq" id="XP_001744038.1">
    <property type="nucleotide sequence ID" value="XM_001743986.1"/>
</dbReference>
<proteinExistence type="inferred from homology"/>
<dbReference type="SUPFAM" id="SSF64268">
    <property type="entry name" value="PX domain"/>
    <property type="match status" value="1"/>
</dbReference>
<dbReference type="FunCoup" id="A9UU70">
    <property type="interactions" value="763"/>
</dbReference>
<dbReference type="eggNOG" id="KOG3784">
    <property type="taxonomic scope" value="Eukaryota"/>
</dbReference>
<dbReference type="PANTHER" id="PTHR12431">
    <property type="entry name" value="SORTING NEXIN 17 AND 27"/>
    <property type="match status" value="1"/>
</dbReference>
<dbReference type="InterPro" id="IPR001683">
    <property type="entry name" value="PX_dom"/>
</dbReference>
<dbReference type="FunFam" id="3.30.1520.10:FF:000008">
    <property type="entry name" value="Sorting nexin-17 isoform1"/>
    <property type="match status" value="1"/>
</dbReference>
<feature type="non-terminal residue" evidence="6">
    <location>
        <position position="1"/>
    </location>
</feature>
<dbReference type="InterPro" id="IPR040842">
    <property type="entry name" value="SNX17/31_FERM"/>
</dbReference>
<dbReference type="Pfam" id="PF18116">
    <property type="entry name" value="SNX17_FERM_C"/>
    <property type="match status" value="1"/>
</dbReference>
<comment type="similarity">
    <text evidence="2">Belongs to the sorting nexin family.</text>
</comment>
<dbReference type="FunFam" id="1.20.80.60:FF:000001">
    <property type="entry name" value="Sorting nexin-17 isoform1"/>
    <property type="match status" value="1"/>
</dbReference>
<dbReference type="InterPro" id="IPR036871">
    <property type="entry name" value="PX_dom_sf"/>
</dbReference>
<dbReference type="OMA" id="RRHCVGV"/>
<evidence type="ECO:0000256" key="3">
    <source>
        <dbReference type="ARBA" id="ARBA00022448"/>
    </source>
</evidence>
<organism evidence="6 7">
    <name type="scientific">Monosiga brevicollis</name>
    <name type="common">Choanoflagellate</name>
    <dbReference type="NCBI Taxonomy" id="81824"/>
    <lineage>
        <taxon>Eukaryota</taxon>
        <taxon>Choanoflagellata</taxon>
        <taxon>Craspedida</taxon>
        <taxon>Salpingoecidae</taxon>
        <taxon>Monosiga</taxon>
    </lineage>
</organism>
<dbReference type="EMBL" id="CH991545">
    <property type="protein sequence ID" value="EDQ91616.1"/>
    <property type="molecule type" value="Genomic_DNA"/>
</dbReference>
<dbReference type="GO" id="GO:0005769">
    <property type="term" value="C:early endosome"/>
    <property type="evidence" value="ECO:0000318"/>
    <property type="project" value="GO_Central"/>
</dbReference>
<keyword evidence="4" id="KW-0653">Protein transport</keyword>
<dbReference type="GO" id="GO:0035091">
    <property type="term" value="F:phosphatidylinositol binding"/>
    <property type="evidence" value="ECO:0000318"/>
    <property type="project" value="GO_Central"/>
</dbReference>
<dbReference type="Gene3D" id="1.20.80.60">
    <property type="match status" value="1"/>
</dbReference>
<dbReference type="Pfam" id="PF21273">
    <property type="entry name" value="SNX17-27-31_F1_FERM"/>
    <property type="match status" value="1"/>
</dbReference>
<sequence>HLTLHRSQEERPAQPLKYVAYNIHINGTYHCSVRFSDLHKLHEKLKREFGAGALEKFPPKNFRYMPPEECVERRYYLQKWLQKVAQQPLICNGTTFQTFLLNAQKEVQKGPEEEVELDVYLANGKRIKVDIMSTDQTEDVLETVAGFIELPTAMTYFFGLYLVDDIDGKVVIRKLQDFESPFISLMRAEPHQKIQLRKAYYNIQLDQLLWNNPIALNLLYIEAITELKNGHIQPTPDAQAQLDQYRSERDRKAFLELIRSQPGYGFVNFGSATTNWPEENASMIVTLGNPGNNKAAIVLWDKTSNKPHEFLVQRMRCWRTYTVEEGVEMEFEYLMDVDENNKPKMQWIKLLSEQTIHCAMCLQFMVEEMLRIAKKQPIKV</sequence>
<dbReference type="Gene3D" id="3.10.20.90">
    <property type="entry name" value="Phosphatidylinositol 3-kinase Catalytic Subunit, Chain A, domain 1"/>
    <property type="match status" value="1"/>
</dbReference>
<dbReference type="InParanoid" id="A9UU70"/>
<reference evidence="6 7" key="1">
    <citation type="journal article" date="2008" name="Nature">
        <title>The genome of the choanoflagellate Monosiga brevicollis and the origin of metazoans.</title>
        <authorList>
            <consortium name="JGI Sequencing"/>
            <person name="King N."/>
            <person name="Westbrook M.J."/>
            <person name="Young S.L."/>
            <person name="Kuo A."/>
            <person name="Abedin M."/>
            <person name="Chapman J."/>
            <person name="Fairclough S."/>
            <person name="Hellsten U."/>
            <person name="Isogai Y."/>
            <person name="Letunic I."/>
            <person name="Marr M."/>
            <person name="Pincus D."/>
            <person name="Putnam N."/>
            <person name="Rokas A."/>
            <person name="Wright K.J."/>
            <person name="Zuzow R."/>
            <person name="Dirks W."/>
            <person name="Good M."/>
            <person name="Goodstein D."/>
            <person name="Lemons D."/>
            <person name="Li W."/>
            <person name="Lyons J.B."/>
            <person name="Morris A."/>
            <person name="Nichols S."/>
            <person name="Richter D.J."/>
            <person name="Salamov A."/>
            <person name="Bork P."/>
            <person name="Lim W.A."/>
            <person name="Manning G."/>
            <person name="Miller W.T."/>
            <person name="McGinnis W."/>
            <person name="Shapiro H."/>
            <person name="Tjian R."/>
            <person name="Grigoriev I.V."/>
            <person name="Rokhsar D."/>
        </authorList>
    </citation>
    <scope>NUCLEOTIDE SEQUENCE [LARGE SCALE GENOMIC DNA]</scope>
    <source>
        <strain evidence="7">MX1 / ATCC 50154</strain>
    </source>
</reference>
<comment type="subcellular location">
    <subcellularLocation>
        <location evidence="1">Cytoplasmic vesicle membrane</location>
        <topology evidence="1">Peripheral membrane protein</topology>
        <orientation evidence="1">Cytoplasmic side</orientation>
    </subcellularLocation>
</comment>
<dbReference type="Gene3D" id="2.30.29.30">
    <property type="entry name" value="Pleckstrin-homology domain (PH domain)/Phosphotyrosine-binding domain (PTB)"/>
    <property type="match status" value="1"/>
</dbReference>
<keyword evidence="7" id="KW-1185">Reference proteome</keyword>
<gene>
    <name evidence="6" type="ORF">MONBRDRAFT_15069</name>
</gene>
<dbReference type="CDD" id="cd16121">
    <property type="entry name" value="FERM_F1_SNX17"/>
    <property type="match status" value="1"/>
</dbReference>
<evidence type="ECO:0000313" key="6">
    <source>
        <dbReference type="EMBL" id="EDQ91616.1"/>
    </source>
</evidence>
<dbReference type="InterPro" id="IPR048763">
    <property type="entry name" value="SNX17-31_FERM_F1"/>
</dbReference>
<dbReference type="STRING" id="81824.A9UU70"/>
<evidence type="ECO:0000259" key="5">
    <source>
        <dbReference type="PROSITE" id="PS50195"/>
    </source>
</evidence>
<dbReference type="GO" id="GO:0006886">
    <property type="term" value="P:intracellular protein transport"/>
    <property type="evidence" value="ECO:0000318"/>
    <property type="project" value="GO_Central"/>
</dbReference>
<dbReference type="Pfam" id="PF00787">
    <property type="entry name" value="PX"/>
    <property type="match status" value="1"/>
</dbReference>
<dbReference type="SMART" id="SM00312">
    <property type="entry name" value="PX"/>
    <property type="match status" value="1"/>
</dbReference>
<dbReference type="KEGG" id="mbr:MONBRDRAFT_15069"/>
<evidence type="ECO:0000256" key="1">
    <source>
        <dbReference type="ARBA" id="ARBA00004180"/>
    </source>
</evidence>
<dbReference type="Gene3D" id="3.30.1520.10">
    <property type="entry name" value="Phox-like domain"/>
    <property type="match status" value="1"/>
</dbReference>
<keyword evidence="3" id="KW-0813">Transport</keyword>
<dbReference type="InterPro" id="IPR011993">
    <property type="entry name" value="PH-like_dom_sf"/>
</dbReference>
<feature type="domain" description="PX" evidence="5">
    <location>
        <begin position="1"/>
        <end position="107"/>
    </location>
</feature>
<dbReference type="GeneID" id="5889241"/>
<evidence type="ECO:0000256" key="2">
    <source>
        <dbReference type="ARBA" id="ARBA00010883"/>
    </source>
</evidence>